<dbReference type="OrthoDB" id="893030at2"/>
<dbReference type="Proteomes" id="UP000192393">
    <property type="component" value="Unassembled WGS sequence"/>
</dbReference>
<proteinExistence type="predicted"/>
<evidence type="ECO:0000259" key="1">
    <source>
        <dbReference type="PROSITE" id="PS51186"/>
    </source>
</evidence>
<dbReference type="Pfam" id="PF13302">
    <property type="entry name" value="Acetyltransf_3"/>
    <property type="match status" value="1"/>
</dbReference>
<dbReference type="AlphaFoldDB" id="A0A1W1YXD6"/>
<organism evidence="2 3">
    <name type="scientific">Moheibacter sediminis</name>
    <dbReference type="NCBI Taxonomy" id="1434700"/>
    <lineage>
        <taxon>Bacteria</taxon>
        <taxon>Pseudomonadati</taxon>
        <taxon>Bacteroidota</taxon>
        <taxon>Flavobacteriia</taxon>
        <taxon>Flavobacteriales</taxon>
        <taxon>Weeksellaceae</taxon>
        <taxon>Moheibacter</taxon>
    </lineage>
</organism>
<name>A0A1W1YXD6_9FLAO</name>
<gene>
    <name evidence="2" type="ORF">SAMN06296427_1027</name>
</gene>
<evidence type="ECO:0000313" key="3">
    <source>
        <dbReference type="Proteomes" id="UP000192393"/>
    </source>
</evidence>
<dbReference type="InterPro" id="IPR016181">
    <property type="entry name" value="Acyl_CoA_acyltransferase"/>
</dbReference>
<dbReference type="InterPro" id="IPR000182">
    <property type="entry name" value="GNAT_dom"/>
</dbReference>
<dbReference type="EMBL" id="FWXS01000002">
    <property type="protein sequence ID" value="SMC40742.1"/>
    <property type="molecule type" value="Genomic_DNA"/>
</dbReference>
<dbReference type="PANTHER" id="PTHR43415">
    <property type="entry name" value="SPERMIDINE N(1)-ACETYLTRANSFERASE"/>
    <property type="match status" value="1"/>
</dbReference>
<reference evidence="2 3" key="1">
    <citation type="submission" date="2017-04" db="EMBL/GenBank/DDBJ databases">
        <authorList>
            <person name="Afonso C.L."/>
            <person name="Miller P.J."/>
            <person name="Scott M.A."/>
            <person name="Spackman E."/>
            <person name="Goraichik I."/>
            <person name="Dimitrov K.M."/>
            <person name="Suarez D.L."/>
            <person name="Swayne D.E."/>
        </authorList>
    </citation>
    <scope>NUCLEOTIDE SEQUENCE [LARGE SCALE GENOMIC DNA]</scope>
    <source>
        <strain evidence="2 3">CGMCC 1.12708</strain>
    </source>
</reference>
<dbReference type="GO" id="GO:0016747">
    <property type="term" value="F:acyltransferase activity, transferring groups other than amino-acyl groups"/>
    <property type="evidence" value="ECO:0007669"/>
    <property type="project" value="InterPro"/>
</dbReference>
<accession>A0A1W1YXD6</accession>
<evidence type="ECO:0000313" key="2">
    <source>
        <dbReference type="EMBL" id="SMC40742.1"/>
    </source>
</evidence>
<feature type="domain" description="N-acetyltransferase" evidence="1">
    <location>
        <begin position="8"/>
        <end position="163"/>
    </location>
</feature>
<dbReference type="PANTHER" id="PTHR43415:SF3">
    <property type="entry name" value="GNAT-FAMILY ACETYLTRANSFERASE"/>
    <property type="match status" value="1"/>
</dbReference>
<sequence>MNILGKNVTLRAIEKEDLPLLHKWANDPEIWAMLGGWHFPSNLDYMDKWFANLGASPNKQNFAIDTEEHGLIGTVNLVDIDWKNNNAFTGLQLGDKDIRGKGYGIDTFMAIQRYAFEELHLNRLDGTVIEYNEPGLGFITKHCGWKEEGRQRGWYYRKNQYWDRIIVGITREDYFELIKKNNYWDE</sequence>
<dbReference type="PROSITE" id="PS51186">
    <property type="entry name" value="GNAT"/>
    <property type="match status" value="1"/>
</dbReference>
<dbReference type="STRING" id="1434700.SAMN06296427_1027"/>
<keyword evidence="2" id="KW-0808">Transferase</keyword>
<dbReference type="SUPFAM" id="SSF55729">
    <property type="entry name" value="Acyl-CoA N-acyltransferases (Nat)"/>
    <property type="match status" value="1"/>
</dbReference>
<keyword evidence="3" id="KW-1185">Reference proteome</keyword>
<dbReference type="Gene3D" id="3.40.630.30">
    <property type="match status" value="1"/>
</dbReference>
<protein>
    <submittedName>
        <fullName evidence="2">Protein N-acetyltransferase, RimJ/RimL family</fullName>
    </submittedName>
</protein>
<dbReference type="RefSeq" id="WP_084015998.1">
    <property type="nucleotide sequence ID" value="NZ_FWXS01000002.1"/>
</dbReference>